<feature type="compositionally biased region" description="Polar residues" evidence="4">
    <location>
        <begin position="41"/>
        <end position="54"/>
    </location>
</feature>
<feature type="repeat" description="ANK" evidence="3">
    <location>
        <begin position="1867"/>
        <end position="1899"/>
    </location>
</feature>
<feature type="repeat" description="ANK" evidence="3">
    <location>
        <begin position="1900"/>
        <end position="1934"/>
    </location>
</feature>
<accession>A0AA38M4C4</accession>
<dbReference type="Pfam" id="PF12796">
    <property type="entry name" value="Ank_2"/>
    <property type="match status" value="10"/>
</dbReference>
<gene>
    <name evidence="6" type="ORF">Zmor_028486</name>
</gene>
<dbReference type="InterPro" id="IPR007111">
    <property type="entry name" value="NACHT_NTPase"/>
</dbReference>
<keyword evidence="2 3" id="KW-0040">ANK repeat</keyword>
<dbReference type="PANTHER" id="PTHR24161:SF124">
    <property type="entry name" value="TRANSIENT RECEPTOR POTENTIAL CHANNEL PYREXIA"/>
    <property type="match status" value="1"/>
</dbReference>
<feature type="repeat" description="ANK" evidence="3">
    <location>
        <begin position="1424"/>
        <end position="1458"/>
    </location>
</feature>
<feature type="domain" description="NACHT" evidence="5">
    <location>
        <begin position="636"/>
        <end position="778"/>
    </location>
</feature>
<dbReference type="Pfam" id="PF00023">
    <property type="entry name" value="Ank"/>
    <property type="match status" value="4"/>
</dbReference>
<feature type="repeat" description="ANK" evidence="3">
    <location>
        <begin position="1731"/>
        <end position="1763"/>
    </location>
</feature>
<feature type="repeat" description="ANK" evidence="3">
    <location>
        <begin position="1696"/>
        <end position="1730"/>
    </location>
</feature>
<feature type="repeat" description="ANK" evidence="3">
    <location>
        <begin position="1663"/>
        <end position="1695"/>
    </location>
</feature>
<dbReference type="PANTHER" id="PTHR24161">
    <property type="entry name" value="ANK_REP_REGION DOMAIN-CONTAINING PROTEIN-RELATED"/>
    <property type="match status" value="1"/>
</dbReference>
<feature type="compositionally biased region" description="Acidic residues" evidence="4">
    <location>
        <begin position="1"/>
        <end position="11"/>
    </location>
</feature>
<feature type="repeat" description="ANK" evidence="3">
    <location>
        <begin position="2411"/>
        <end position="2443"/>
    </location>
</feature>
<feature type="repeat" description="ANK" evidence="3">
    <location>
        <begin position="1595"/>
        <end position="1627"/>
    </location>
</feature>
<feature type="repeat" description="ANK" evidence="3">
    <location>
        <begin position="2139"/>
        <end position="2171"/>
    </location>
</feature>
<dbReference type="PROSITE" id="PS50297">
    <property type="entry name" value="ANK_REP_REGION"/>
    <property type="match status" value="37"/>
</dbReference>
<evidence type="ECO:0000256" key="4">
    <source>
        <dbReference type="SAM" id="MobiDB-lite"/>
    </source>
</evidence>
<dbReference type="SUPFAM" id="SSF52540">
    <property type="entry name" value="P-loop containing nucleoside triphosphate hydrolases"/>
    <property type="match status" value="1"/>
</dbReference>
<evidence type="ECO:0000259" key="5">
    <source>
        <dbReference type="Pfam" id="PF05729"/>
    </source>
</evidence>
<feature type="repeat" description="ANK" evidence="3">
    <location>
        <begin position="1628"/>
        <end position="1662"/>
    </location>
</feature>
<name>A0AA38M4C4_9CUCU</name>
<feature type="repeat" description="ANK" evidence="3">
    <location>
        <begin position="1288"/>
        <end position="1322"/>
    </location>
</feature>
<feature type="repeat" description="ANK" evidence="3">
    <location>
        <begin position="1220"/>
        <end position="1254"/>
    </location>
</feature>
<feature type="repeat" description="ANK" evidence="3">
    <location>
        <begin position="1560"/>
        <end position="1594"/>
    </location>
</feature>
<dbReference type="Gene3D" id="3.40.50.300">
    <property type="entry name" value="P-loop containing nucleotide triphosphate hydrolases"/>
    <property type="match status" value="1"/>
</dbReference>
<dbReference type="PROSITE" id="PS50088">
    <property type="entry name" value="ANK_REPEAT"/>
    <property type="match status" value="43"/>
</dbReference>
<dbReference type="InterPro" id="IPR002110">
    <property type="entry name" value="Ankyrin_rpt"/>
</dbReference>
<evidence type="ECO:0000313" key="7">
    <source>
        <dbReference type="Proteomes" id="UP001168821"/>
    </source>
</evidence>
<feature type="repeat" description="ANK" evidence="3">
    <location>
        <begin position="1187"/>
        <end position="1219"/>
    </location>
</feature>
<feature type="repeat" description="ANK" evidence="3">
    <location>
        <begin position="1459"/>
        <end position="1491"/>
    </location>
</feature>
<feature type="repeat" description="ANK" evidence="3">
    <location>
        <begin position="2240"/>
        <end position="2274"/>
    </location>
</feature>
<feature type="repeat" description="ANK" evidence="3">
    <location>
        <begin position="1799"/>
        <end position="1831"/>
    </location>
</feature>
<dbReference type="Gene3D" id="1.25.40.20">
    <property type="entry name" value="Ankyrin repeat-containing domain"/>
    <property type="match status" value="14"/>
</dbReference>
<evidence type="ECO:0000256" key="3">
    <source>
        <dbReference type="PROSITE-ProRule" id="PRU00023"/>
    </source>
</evidence>
<feature type="repeat" description="ANK" evidence="3">
    <location>
        <begin position="2207"/>
        <end position="2239"/>
    </location>
</feature>
<feature type="repeat" description="ANK" evidence="3">
    <location>
        <begin position="1968"/>
        <end position="2002"/>
    </location>
</feature>
<dbReference type="InterPro" id="IPR027417">
    <property type="entry name" value="P-loop_NTPase"/>
</dbReference>
<feature type="repeat" description="ANK" evidence="3">
    <location>
        <begin position="2444"/>
        <end position="2478"/>
    </location>
</feature>
<feature type="compositionally biased region" description="Basic residues" evidence="4">
    <location>
        <begin position="26"/>
        <end position="40"/>
    </location>
</feature>
<feature type="repeat" description="ANK" evidence="3">
    <location>
        <begin position="2275"/>
        <end position="2307"/>
    </location>
</feature>
<feature type="repeat" description="ANK" evidence="3">
    <location>
        <begin position="2104"/>
        <end position="2138"/>
    </location>
</feature>
<feature type="repeat" description="ANK" evidence="3">
    <location>
        <begin position="2648"/>
        <end position="2682"/>
    </location>
</feature>
<comment type="caution">
    <text evidence="6">The sequence shown here is derived from an EMBL/GenBank/DDBJ whole genome shotgun (WGS) entry which is preliminary data.</text>
</comment>
<dbReference type="EMBL" id="JALNTZ010000009">
    <property type="protein sequence ID" value="KAJ3642022.1"/>
    <property type="molecule type" value="Genomic_DNA"/>
</dbReference>
<feature type="repeat" description="ANK" evidence="3">
    <location>
        <begin position="1391"/>
        <end position="1423"/>
    </location>
</feature>
<dbReference type="InterPro" id="IPR036770">
    <property type="entry name" value="Ankyrin_rpt-contain_sf"/>
</dbReference>
<feature type="repeat" description="ANK" evidence="3">
    <location>
        <begin position="2580"/>
        <end position="2614"/>
    </location>
</feature>
<feature type="repeat" description="ANK" evidence="3">
    <location>
        <begin position="2615"/>
        <end position="2647"/>
    </location>
</feature>
<dbReference type="SUPFAM" id="SSF48403">
    <property type="entry name" value="Ankyrin repeat"/>
    <property type="match status" value="5"/>
</dbReference>
<evidence type="ECO:0000256" key="1">
    <source>
        <dbReference type="ARBA" id="ARBA00022737"/>
    </source>
</evidence>
<dbReference type="Pfam" id="PF13857">
    <property type="entry name" value="Ank_5"/>
    <property type="match status" value="2"/>
</dbReference>
<feature type="repeat" description="ANK" evidence="3">
    <location>
        <begin position="2036"/>
        <end position="2070"/>
    </location>
</feature>
<dbReference type="PRINTS" id="PR01415">
    <property type="entry name" value="ANKYRIN"/>
</dbReference>
<dbReference type="Proteomes" id="UP001168821">
    <property type="component" value="Unassembled WGS sequence"/>
</dbReference>
<protein>
    <recommendedName>
        <fullName evidence="5">NACHT domain-containing protein</fullName>
    </recommendedName>
</protein>
<feature type="repeat" description="ANK" evidence="3">
    <location>
        <begin position="1492"/>
        <end position="1526"/>
    </location>
</feature>
<dbReference type="Pfam" id="PF13637">
    <property type="entry name" value="Ank_4"/>
    <property type="match status" value="2"/>
</dbReference>
<evidence type="ECO:0000256" key="2">
    <source>
        <dbReference type="ARBA" id="ARBA00023043"/>
    </source>
</evidence>
<feature type="repeat" description="ANK" evidence="3">
    <location>
        <begin position="1764"/>
        <end position="1798"/>
    </location>
</feature>
<feature type="region of interest" description="Disordered" evidence="4">
    <location>
        <begin position="1"/>
        <end position="54"/>
    </location>
</feature>
<reference evidence="6" key="1">
    <citation type="journal article" date="2023" name="G3 (Bethesda)">
        <title>Whole genome assemblies of Zophobas morio and Tenebrio molitor.</title>
        <authorList>
            <person name="Kaur S."/>
            <person name="Stinson S.A."/>
            <person name="diCenzo G.C."/>
        </authorList>
    </citation>
    <scope>NUCLEOTIDE SEQUENCE</scope>
    <source>
        <strain evidence="6">QUZm001</strain>
    </source>
</reference>
<feature type="repeat" description="ANK" evidence="3">
    <location>
        <begin position="2172"/>
        <end position="2206"/>
    </location>
</feature>
<feature type="repeat" description="ANK" evidence="3">
    <location>
        <begin position="2003"/>
        <end position="2035"/>
    </location>
</feature>
<feature type="repeat" description="ANK" evidence="3">
    <location>
        <begin position="1323"/>
        <end position="1355"/>
    </location>
</feature>
<feature type="repeat" description="ANK" evidence="3">
    <location>
        <begin position="2512"/>
        <end position="2546"/>
    </location>
</feature>
<organism evidence="6 7">
    <name type="scientific">Zophobas morio</name>
    <dbReference type="NCBI Taxonomy" id="2755281"/>
    <lineage>
        <taxon>Eukaryota</taxon>
        <taxon>Metazoa</taxon>
        <taxon>Ecdysozoa</taxon>
        <taxon>Arthropoda</taxon>
        <taxon>Hexapoda</taxon>
        <taxon>Insecta</taxon>
        <taxon>Pterygota</taxon>
        <taxon>Neoptera</taxon>
        <taxon>Endopterygota</taxon>
        <taxon>Coleoptera</taxon>
        <taxon>Polyphaga</taxon>
        <taxon>Cucujiformia</taxon>
        <taxon>Tenebrionidae</taxon>
        <taxon>Zophobas</taxon>
    </lineage>
</organism>
<feature type="repeat" description="ANK" evidence="3">
    <location>
        <begin position="2547"/>
        <end position="2579"/>
    </location>
</feature>
<feature type="repeat" description="ANK" evidence="3">
    <location>
        <begin position="1255"/>
        <end position="1287"/>
    </location>
</feature>
<dbReference type="SMART" id="SM00248">
    <property type="entry name" value="ANK"/>
    <property type="match status" value="45"/>
</dbReference>
<evidence type="ECO:0000313" key="6">
    <source>
        <dbReference type="EMBL" id="KAJ3642022.1"/>
    </source>
</evidence>
<feature type="repeat" description="ANK" evidence="3">
    <location>
        <begin position="1832"/>
        <end position="1866"/>
    </location>
</feature>
<keyword evidence="1" id="KW-0677">Repeat</keyword>
<feature type="compositionally biased region" description="Basic and acidic residues" evidence="4">
    <location>
        <begin position="12"/>
        <end position="25"/>
    </location>
</feature>
<feature type="repeat" description="ANK" evidence="3">
    <location>
        <begin position="2479"/>
        <end position="2511"/>
    </location>
</feature>
<feature type="repeat" description="ANK" evidence="3">
    <location>
        <begin position="1356"/>
        <end position="1390"/>
    </location>
</feature>
<sequence>MNSESECDSQGEDERLKQLEEEIRRIKEKKTKRNSSKKQGAKTSITQQPRTICSSSEKCHKDRFRTYKKLPGTVDHGKEYEQMMCAFYALKLIARDDVEDFEMTTNNKEHGVFDDIGLTVTFKNTKKRTYLIQLKHKEGGKSITTNNLLNPKHDFGVQKYFNSLSSLNITDDVVCIVYTNSSTYIKESTEIAANIKLEVCNNIEYEDLLLNVERRNSLSIFQFLQRLEDKTQRFYFFTEQNNINNTKMVVEKMLHEMLQCNIYDSFMHFMSEWWSKSFVLSKDDVIAKLTELAVSPYMKNLSNGKQNTKTENLRKAIMNYSLTIVKSSEENVIENIWPDLNIPDEEFMKTKEKFGIKIREQDKIAWFLDKVPLIVKVDDSNKTTVQCVMKIMNKSVEKKQIILVGNVMKGEFDEMEVFEDLSDLGNKAGNEAYYRDILRNFQISLQGREPVCLEKFINIDREIAKHIGVGELLKMSQAHYIIGNEREELPELHIPRYVSTTFVKTEKIFTIYESQKNQAVVIINCDSTFKDLTLTHKKHNFVESSVYFSPEYVVKDNVIILSTESKLTHAEFLQVCEKSKKSNAYLFQVFDKESCALLLIKGNELPPDIIHESKNIPEADVLRYLDNPLNAVCAPPGMGKSTLIKVLYNNCPSHYWATYVDLINCNSFLKKKPDSTAMWNYFLRNTEGKEKIVEGQIKNTLLRNKKLYLFLDGLDEMESSCIDSVLNFAKKSNGINVWISSRENLRQKVSDTLNTVLVEIQQLSKEQQEEYMRKRLKEKYGEDKVVKILKAVFASVDLNNSQRLLGIPLQLHIIAEMFLNNDDAYKKIEDQDIFVLTQMYKLFFEGKIRSNYEKIAGREKTHMFGNINASLQQYEVIALKTCLETEDFKKLNVNLEELKDVISCFKEKLDVNGIIKKINESGEAVFEHQTYAEYFACAWLKKNKEKAALLKDVIFDRRYENLRLMFDVMLAENNPLHLSIVYKNLEQFDKYKHEINRADQGGRRPWELICSYGMKYPLSHILISDNYVNLGREYDWFVHMAKILVPEQNDVIKVSDNSVIFNFTWLNYCLEAQCLYPIELILERKLLMFSNIQEEVFKYYKEDTLAYYAAQMGYPNILSGVIEKNPSLVRIKLNKNQISGNLLATAVIGPKDKVNTPNNNFQFLDAYERTVQLLIKKGFDINAQVKDKMTALHLASQKGDCAITKILLNSGASINIADEDKRNALHYASESWKGNRNVIKLLIEKGIDVNVQDGNGKTALQLACKNGVYENAKMLLNSGASINIVDKDKMNALHYASKSWKDNRDVIKLLIEKGIDVNVQDGNGKTALQLACKNGVYENAKKLLSSGASINIVDKDKMNALHYASQSWKDNRDVIKLLIEKGIDVNVQDGNGKTALLFACRYGVYENAEVLLNSGASINMVDKDKMNALHYALRSRKHNPNVVKLLIEKGIDVNVQDGNGKTALLLAGENGVYETAEMLLNSGASLNIVDNDKMNALHYASQSWKDNRDVIKLMIEKGIDVNVQDGNGKTALQLACKNGDYGIAKKLLNSGASINNVDKDKMNALHYASESSKDNRDVIKLLIEKGIDVNVQNGNGKTALQLACKSGVYENAEVLLNSGASINMVDKDKMNALNYASQSWKDNRDVIKLMIEKGIDVNVQDGNGKTALQLACLNGDYEIAKKLLSSGASINIVDKDKMNALHYASESWKDNRDVIKLLIEKGIDVNVQDENGKTALQRACKSGVNENTEMLLHFGASINIVDKDERNALHYASESWKDNRDVIKLLIEKGIDVNVQDGNGKTALQLACKKGHYEIAKRLLSSGASINIVDKDKMNALYYASDSSKDNRDVMKLLIEKGIDLNAQNRNGTTALQLACLRSVYENTEMLLHFGASINIADKYKMNALHYASNSSTDNRDVMKLLIEKGIDLNAQNRNGTTALQLACLRGVYENAEMLLNSGASINIVNKDKMNALHYASDSSKDNRDVMKLLIEKGIDVNVQDENGKTALQRACKSGVYENTEMLLHFGASINIVDKDERNALHYASESWKDNRDVIKLLIEKGIDVNVQDGNGKTALQLACKKGHYEIAKRLLSSGASINIVDKDKMNALYYASDSSKDNRDVMKLLIEKGIDLNAQNRNGTTALQLACLRGVYENAEMLLNSGASINIVNKDERNALHYASESWKDNRDVMKLLIEKGTGVNVQDGNGKTALQLACLKGVYENAKMLLNSGASINIADKEENNALHYASRTLGINREVIKLLIEKGIDLNAQNGNGTAALQLACSRGVYENVEMLLDFGASIIIADKKNMNALKYASYFDKDNQDIIELLIRKGIEVNAQCKNGNTALHAACQQGVYKNAETLLDSGAWINIMDNQKDNELHNALDSRKNNRDIIALLIEKGVDVNSQNENGTTPLQRACRNGDYQNAKLLLEVGATINTTDNGNRNALHYASESLKVNRDTIKLLIEKGFHVDAQSQNGTTALQLACLKGIYENVVILLDFGASINIINKMGNNALHCAADSHNDNRDILNLLIENGINVNLRNQNGATALHLACRKGVYENAKKLLEFGAIINTTDKDDKNTLHYASESQKDNRKLIKLLTEHGIDIDSQNHCGATALQLACLQGVYKNVETLLDFGAVMKILDQNNKNALHYALCSRRDTRMIIKLLIDNGIDMHVQNKIKTTIFNTVARN</sequence>
<proteinExistence type="predicted"/>
<feature type="repeat" description="ANK" evidence="3">
    <location>
        <begin position="2343"/>
        <end position="2375"/>
    </location>
</feature>
<feature type="repeat" description="ANK" evidence="3">
    <location>
        <begin position="1935"/>
        <end position="1967"/>
    </location>
</feature>
<keyword evidence="7" id="KW-1185">Reference proteome</keyword>
<feature type="repeat" description="ANK" evidence="3">
    <location>
        <begin position="2071"/>
        <end position="2103"/>
    </location>
</feature>
<feature type="repeat" description="ANK" evidence="3">
    <location>
        <begin position="2376"/>
        <end position="2410"/>
    </location>
</feature>
<feature type="repeat" description="ANK" evidence="3">
    <location>
        <begin position="1527"/>
        <end position="1559"/>
    </location>
</feature>
<dbReference type="Pfam" id="PF05729">
    <property type="entry name" value="NACHT"/>
    <property type="match status" value="1"/>
</dbReference>